<reference evidence="1" key="1">
    <citation type="submission" date="2021-03" db="EMBL/GenBank/DDBJ databases">
        <title>Draft genome sequence of rust myrtle Austropuccinia psidii MF-1, a brazilian biotype.</title>
        <authorList>
            <person name="Quecine M.C."/>
            <person name="Pachon D.M.R."/>
            <person name="Bonatelli M.L."/>
            <person name="Correr F.H."/>
            <person name="Franceschini L.M."/>
            <person name="Leite T.F."/>
            <person name="Margarido G.R.A."/>
            <person name="Almeida C.A."/>
            <person name="Ferrarezi J.A."/>
            <person name="Labate C.A."/>
        </authorList>
    </citation>
    <scope>NUCLEOTIDE SEQUENCE</scope>
    <source>
        <strain evidence="1">MF-1</strain>
    </source>
</reference>
<gene>
    <name evidence="1" type="ORF">O181_066002</name>
</gene>
<name>A0A9Q3I3V0_9BASI</name>
<comment type="caution">
    <text evidence="1">The sequence shown here is derived from an EMBL/GenBank/DDBJ whole genome shotgun (WGS) entry which is preliminary data.</text>
</comment>
<accession>A0A9Q3I3V0</accession>
<evidence type="ECO:0000313" key="2">
    <source>
        <dbReference type="Proteomes" id="UP000765509"/>
    </source>
</evidence>
<keyword evidence="2" id="KW-1185">Reference proteome</keyword>
<dbReference type="EMBL" id="AVOT02032525">
    <property type="protein sequence ID" value="MBW0526287.1"/>
    <property type="molecule type" value="Genomic_DNA"/>
</dbReference>
<protein>
    <submittedName>
        <fullName evidence="1">Uncharacterized protein</fullName>
    </submittedName>
</protein>
<sequence length="168" mass="19178">MITRVFTYGLELKDSDGSPDYWCILLPAFELAYKTSIHASTGKTPAMLENSWNPTKFPVYNLEKDSVNIHPTASSFKSILDKVRHHESQSMTNELEYAKQKWDIIHKNLEFKVGDLILVSSFTFNNIQVQKKLKDSFSGPFIIKALHETNVVQVELTGELGNKHNSFQ</sequence>
<proteinExistence type="predicted"/>
<organism evidence="1 2">
    <name type="scientific">Austropuccinia psidii MF-1</name>
    <dbReference type="NCBI Taxonomy" id="1389203"/>
    <lineage>
        <taxon>Eukaryota</taxon>
        <taxon>Fungi</taxon>
        <taxon>Dikarya</taxon>
        <taxon>Basidiomycota</taxon>
        <taxon>Pucciniomycotina</taxon>
        <taxon>Pucciniomycetes</taxon>
        <taxon>Pucciniales</taxon>
        <taxon>Sphaerophragmiaceae</taxon>
        <taxon>Austropuccinia</taxon>
    </lineage>
</organism>
<evidence type="ECO:0000313" key="1">
    <source>
        <dbReference type="EMBL" id="MBW0526287.1"/>
    </source>
</evidence>
<dbReference type="AlphaFoldDB" id="A0A9Q3I3V0"/>
<dbReference type="Proteomes" id="UP000765509">
    <property type="component" value="Unassembled WGS sequence"/>
</dbReference>